<accession>A0A093JCW7</accession>
<dbReference type="EMBL" id="KL205918">
    <property type="protein sequence ID" value="KFV76724.1"/>
    <property type="molecule type" value="Genomic_DNA"/>
</dbReference>
<organism evidence="1 2">
    <name type="scientific">Struthio camelus australis</name>
    <dbReference type="NCBI Taxonomy" id="441894"/>
    <lineage>
        <taxon>Eukaryota</taxon>
        <taxon>Metazoa</taxon>
        <taxon>Chordata</taxon>
        <taxon>Craniata</taxon>
        <taxon>Vertebrata</taxon>
        <taxon>Euteleostomi</taxon>
        <taxon>Archelosauria</taxon>
        <taxon>Archosauria</taxon>
        <taxon>Dinosauria</taxon>
        <taxon>Saurischia</taxon>
        <taxon>Theropoda</taxon>
        <taxon>Coelurosauria</taxon>
        <taxon>Aves</taxon>
        <taxon>Palaeognathae</taxon>
        <taxon>Struthioniformes</taxon>
        <taxon>Struthionidae</taxon>
        <taxon>Struthio</taxon>
    </lineage>
</organism>
<name>A0A093JCW7_STRCA</name>
<feature type="non-terminal residue" evidence="1">
    <location>
        <position position="1"/>
    </location>
</feature>
<keyword evidence="2" id="KW-1185">Reference proteome</keyword>
<reference evidence="1 2" key="1">
    <citation type="submission" date="2014-04" db="EMBL/GenBank/DDBJ databases">
        <title>Genome evolution of avian class.</title>
        <authorList>
            <person name="Zhang G."/>
            <person name="Li C."/>
        </authorList>
    </citation>
    <scope>NUCLEOTIDE SEQUENCE [LARGE SCALE GENOMIC DNA]</scope>
    <source>
        <strain evidence="1">BGI_N308</strain>
    </source>
</reference>
<sequence>NGHKLKHRKFHLNTRKHFFTLKVTEHWSKLPIDVVESPTLKVFTAQLDTALGSLL</sequence>
<dbReference type="AlphaFoldDB" id="A0A093JCW7"/>
<evidence type="ECO:0000313" key="2">
    <source>
        <dbReference type="Proteomes" id="UP000053584"/>
    </source>
</evidence>
<evidence type="ECO:0000313" key="1">
    <source>
        <dbReference type="EMBL" id="KFV76724.1"/>
    </source>
</evidence>
<dbReference type="Proteomes" id="UP000053584">
    <property type="component" value="Unassembled WGS sequence"/>
</dbReference>
<protein>
    <submittedName>
        <fullName evidence="1">Uncharacterized protein</fullName>
    </submittedName>
</protein>
<gene>
    <name evidence="1" type="ORF">N308_04529</name>
</gene>
<feature type="non-terminal residue" evidence="1">
    <location>
        <position position="55"/>
    </location>
</feature>
<proteinExistence type="predicted"/>